<accession>A0A557P5M6</accession>
<proteinExistence type="predicted"/>
<dbReference type="SUPFAM" id="SSF52540">
    <property type="entry name" value="P-loop containing nucleoside triphosphate hydrolases"/>
    <property type="match status" value="1"/>
</dbReference>
<organism evidence="1 2">
    <name type="scientific">Vibrio algivorus</name>
    <dbReference type="NCBI Taxonomy" id="1667024"/>
    <lineage>
        <taxon>Bacteria</taxon>
        <taxon>Pseudomonadati</taxon>
        <taxon>Pseudomonadota</taxon>
        <taxon>Gammaproteobacteria</taxon>
        <taxon>Vibrionales</taxon>
        <taxon>Vibrionaceae</taxon>
        <taxon>Vibrio</taxon>
    </lineage>
</organism>
<evidence type="ECO:0008006" key="3">
    <source>
        <dbReference type="Google" id="ProtNLM"/>
    </source>
</evidence>
<dbReference type="Gene3D" id="3.40.50.300">
    <property type="entry name" value="P-loop containing nucleotide triphosphate hydrolases"/>
    <property type="match status" value="1"/>
</dbReference>
<dbReference type="AlphaFoldDB" id="A0A557P5M6"/>
<dbReference type="OrthoDB" id="5906746at2"/>
<name>A0A557P5M6_9VIBR</name>
<reference evidence="1 2" key="1">
    <citation type="submission" date="2019-07" db="EMBL/GenBank/DDBJ databases">
        <title>The draft genome sequence of Vibrio algivorus M1486.</title>
        <authorList>
            <person name="Meng X."/>
        </authorList>
    </citation>
    <scope>NUCLEOTIDE SEQUENCE [LARGE SCALE GENOMIC DNA]</scope>
    <source>
        <strain evidence="1 2">M1486</strain>
    </source>
</reference>
<protein>
    <recommendedName>
        <fullName evidence="3">Sulfotransferase domain-containing protein</fullName>
    </recommendedName>
</protein>
<dbReference type="InterPro" id="IPR027417">
    <property type="entry name" value="P-loop_NTPase"/>
</dbReference>
<evidence type="ECO:0000313" key="2">
    <source>
        <dbReference type="Proteomes" id="UP000319828"/>
    </source>
</evidence>
<gene>
    <name evidence="1" type="ORF">FOF44_10660</name>
</gene>
<evidence type="ECO:0000313" key="1">
    <source>
        <dbReference type="EMBL" id="TVO35965.1"/>
    </source>
</evidence>
<comment type="caution">
    <text evidence="1">The sequence shown here is derived from an EMBL/GenBank/DDBJ whole genome shotgun (WGS) entry which is preliminary data.</text>
</comment>
<dbReference type="RefSeq" id="WP_144388332.1">
    <property type="nucleotide sequence ID" value="NZ_CANNCB010000050.1"/>
</dbReference>
<dbReference type="EMBL" id="VMKJ01000020">
    <property type="protein sequence ID" value="TVO35965.1"/>
    <property type="molecule type" value="Genomic_DNA"/>
</dbReference>
<dbReference type="Proteomes" id="UP000319828">
    <property type="component" value="Unassembled WGS sequence"/>
</dbReference>
<sequence>MSKLFLHIGSHKTGTTSIQNGLSENKEALESDGFVYVTCGEHNNFHGYIINNSPNGAYVNKNIDLHHLFRGNKNTIISSENFSFFFDEKSIKEIRKDLIPYFDDIKIIVYLRRQDLHLISHYQEGSKPYRESEYRLWGNAIVPIPEYTLIHRKYLDYHARIKLWSNVFGKDNVIIRIFEADNLVQNDSFLDFISTLNLNYKKYNKPIRVNESVGYGKSKYGHALNFLNYSSEQFKGFVYNSLYDGGKYLPTKEGASLYYDNYVESNGLLCREYNLEPFSNDEVQPLNESEILKLEEKVNISLLELLSGFSFLDADNLRDLAIMAENDNLELSYNLMSLARKMRPTGPLINKKLEQYEKERKKK</sequence>